<dbReference type="EMBL" id="AP027272">
    <property type="protein sequence ID" value="BDX08548.1"/>
    <property type="molecule type" value="Genomic_DNA"/>
</dbReference>
<dbReference type="PROSITE" id="PS51819">
    <property type="entry name" value="VOC"/>
    <property type="match status" value="1"/>
</dbReference>
<organism evidence="2 3">
    <name type="scientific">Planctobacterium marinum</name>
    <dbReference type="NCBI Taxonomy" id="1631968"/>
    <lineage>
        <taxon>Bacteria</taxon>
        <taxon>Pseudomonadati</taxon>
        <taxon>Pseudomonadota</taxon>
        <taxon>Gammaproteobacteria</taxon>
        <taxon>Alteromonadales</taxon>
        <taxon>Alteromonadaceae</taxon>
        <taxon>Planctobacterium</taxon>
    </lineage>
</organism>
<dbReference type="Gene3D" id="3.10.180.10">
    <property type="entry name" value="2,3-Dihydroxybiphenyl 1,2-Dioxygenase, domain 1"/>
    <property type="match status" value="1"/>
</dbReference>
<proteinExistence type="predicted"/>
<reference evidence="2" key="1">
    <citation type="submission" date="2023-01" db="EMBL/GenBank/DDBJ databases">
        <title>Complete genome sequence of Planctobacterium marinum strain Dej080120_11.</title>
        <authorList>
            <person name="Ueki S."/>
            <person name="Maruyama F."/>
        </authorList>
    </citation>
    <scope>NUCLEOTIDE SEQUENCE</scope>
    <source>
        <strain evidence="2">Dej080120_11</strain>
    </source>
</reference>
<evidence type="ECO:0000313" key="2">
    <source>
        <dbReference type="EMBL" id="BDX08548.1"/>
    </source>
</evidence>
<dbReference type="AlphaFoldDB" id="A0AA48HZ74"/>
<dbReference type="Proteomes" id="UP001333710">
    <property type="component" value="Chromosome"/>
</dbReference>
<name>A0AA48HZ74_9ALTE</name>
<accession>A0AA48HZ74</accession>
<dbReference type="PANTHER" id="PTHR36437:SF2">
    <property type="entry name" value="GLYOXALASE_BLEOMYCIN RESISTANCE PROTEIN_DIOXYGENASE"/>
    <property type="match status" value="1"/>
</dbReference>
<evidence type="ECO:0000313" key="3">
    <source>
        <dbReference type="Proteomes" id="UP001333710"/>
    </source>
</evidence>
<dbReference type="KEGG" id="pmaw:MACH26_40690"/>
<dbReference type="SUPFAM" id="SSF54593">
    <property type="entry name" value="Glyoxalase/Bleomycin resistance protein/Dihydroxybiphenyl dioxygenase"/>
    <property type="match status" value="1"/>
</dbReference>
<gene>
    <name evidence="2" type="ORF">MACH26_40690</name>
</gene>
<dbReference type="InterPro" id="IPR004360">
    <property type="entry name" value="Glyas_Fos-R_dOase_dom"/>
</dbReference>
<dbReference type="PANTHER" id="PTHR36437">
    <property type="entry name" value="GLYOXALASE/BLEOMYCIN RESISTANCE PROTEIN/DIOXYGENASE"/>
    <property type="match status" value="1"/>
</dbReference>
<dbReference type="InterPro" id="IPR037523">
    <property type="entry name" value="VOC_core"/>
</dbReference>
<dbReference type="InterPro" id="IPR029068">
    <property type="entry name" value="Glyas_Bleomycin-R_OHBP_Dase"/>
</dbReference>
<dbReference type="RefSeq" id="WP_338294612.1">
    <property type="nucleotide sequence ID" value="NZ_AP027272.1"/>
</dbReference>
<feature type="domain" description="VOC" evidence="1">
    <location>
        <begin position="4"/>
        <end position="135"/>
    </location>
</feature>
<keyword evidence="3" id="KW-1185">Reference proteome</keyword>
<protein>
    <recommendedName>
        <fullName evidence="1">VOC domain-containing protein</fullName>
    </recommendedName>
</protein>
<evidence type="ECO:0000259" key="1">
    <source>
        <dbReference type="PROSITE" id="PS51819"/>
    </source>
</evidence>
<dbReference type="Pfam" id="PF00903">
    <property type="entry name" value="Glyoxalase"/>
    <property type="match status" value="1"/>
</dbReference>
<sequence length="139" mass="15640">MITSIAHATIYVLNQDEALDFYKNKLGFEVGDDLKVEGGFRWLTVYPKSNSQLQLVLAEPKEGPMFTTDSAEKIRSLIKEGAFGAGVFETENCQKTYEELVAKGVEFIQPPTQQLYGVEAMAMDNSGNWFSLVERQFNE</sequence>